<dbReference type="RefSeq" id="WP_146322045.1">
    <property type="nucleotide sequence ID" value="NZ_CP042305.1"/>
</dbReference>
<evidence type="ECO:0000313" key="2">
    <source>
        <dbReference type="EMBL" id="QDZ16041.1"/>
    </source>
</evidence>
<feature type="transmembrane region" description="Helical" evidence="1">
    <location>
        <begin position="358"/>
        <end position="380"/>
    </location>
</feature>
<organism evidence="2 3">
    <name type="scientific">Humibacter ginsenosidimutans</name>
    <dbReference type="NCBI Taxonomy" id="2599293"/>
    <lineage>
        <taxon>Bacteria</taxon>
        <taxon>Bacillati</taxon>
        <taxon>Actinomycetota</taxon>
        <taxon>Actinomycetes</taxon>
        <taxon>Micrococcales</taxon>
        <taxon>Microbacteriaceae</taxon>
        <taxon>Humibacter</taxon>
    </lineage>
</organism>
<feature type="transmembrane region" description="Helical" evidence="1">
    <location>
        <begin position="301"/>
        <end position="322"/>
    </location>
</feature>
<protein>
    <submittedName>
        <fullName evidence="2">YibE/F family protein</fullName>
    </submittedName>
</protein>
<feature type="transmembrane region" description="Helical" evidence="1">
    <location>
        <begin position="229"/>
        <end position="247"/>
    </location>
</feature>
<evidence type="ECO:0000313" key="3">
    <source>
        <dbReference type="Proteomes" id="UP000320216"/>
    </source>
</evidence>
<keyword evidence="3" id="KW-1185">Reference proteome</keyword>
<name>A0A5B8M774_9MICO</name>
<evidence type="ECO:0000256" key="1">
    <source>
        <dbReference type="SAM" id="Phobius"/>
    </source>
</evidence>
<dbReference type="OrthoDB" id="5846312at2"/>
<keyword evidence="1" id="KW-0472">Membrane</keyword>
<dbReference type="PANTHER" id="PTHR41771:SF1">
    <property type="entry name" value="MEMBRANE PROTEIN"/>
    <property type="match status" value="1"/>
</dbReference>
<gene>
    <name evidence="2" type="ORF">FPZ11_15815</name>
</gene>
<dbReference type="AlphaFoldDB" id="A0A5B8M774"/>
<dbReference type="Proteomes" id="UP000320216">
    <property type="component" value="Chromosome"/>
</dbReference>
<reference evidence="2 3" key="1">
    <citation type="submission" date="2019-07" db="EMBL/GenBank/DDBJ databases">
        <title>Full genome sequence of Humibacter sp. WJ7-1.</title>
        <authorList>
            <person name="Im W.-T."/>
        </authorList>
    </citation>
    <scope>NUCLEOTIDE SEQUENCE [LARGE SCALE GENOMIC DNA]</scope>
    <source>
        <strain evidence="2 3">WJ7-1</strain>
    </source>
</reference>
<keyword evidence="1" id="KW-0812">Transmembrane</keyword>
<feature type="transmembrane region" description="Helical" evidence="1">
    <location>
        <begin position="181"/>
        <end position="198"/>
    </location>
</feature>
<keyword evidence="1" id="KW-1133">Transmembrane helix</keyword>
<feature type="transmembrane region" description="Helical" evidence="1">
    <location>
        <begin position="29"/>
        <end position="49"/>
    </location>
</feature>
<dbReference type="PANTHER" id="PTHR41771">
    <property type="entry name" value="MEMBRANE PROTEIN-RELATED"/>
    <property type="match status" value="1"/>
</dbReference>
<feature type="transmembrane region" description="Helical" evidence="1">
    <location>
        <begin position="256"/>
        <end position="281"/>
    </location>
</feature>
<accession>A0A5B8M774</accession>
<feature type="transmembrane region" description="Helical" evidence="1">
    <location>
        <begin position="205"/>
        <end position="223"/>
    </location>
</feature>
<feature type="transmembrane region" description="Helical" evidence="1">
    <location>
        <begin position="400"/>
        <end position="422"/>
    </location>
</feature>
<dbReference type="InterPro" id="IPR012507">
    <property type="entry name" value="YibE_F"/>
</dbReference>
<dbReference type="KEGG" id="huw:FPZ11_15815"/>
<dbReference type="EMBL" id="CP042305">
    <property type="protein sequence ID" value="QDZ16041.1"/>
    <property type="molecule type" value="Genomic_DNA"/>
</dbReference>
<proteinExistence type="predicted"/>
<sequence length="436" mass="44738">MSHSSHSAHSHFGWGSGGGVTTADGPRRVLLVILAVLAVATIAGLVALWPSHARVEHAEAGAPKVAHNVTFPVGTIEIIQNSCPGYFSSGTAEHLSGPGDSRACQLAKVRVDSGDAAGTSIVLPVLWPYSKAGLAVGDQVKLMQTPTPKGAAVQSDAQNGQIASGKGSSFQVYGVVRNQPILWWVIAFAVAVIAVGALRGALALVALGFAGATIAFFTLPSLISGSPGLAVGVCTAAAIMFVVIYLAHGVSIRSSVALLGTLVGVALTAGIAQLMVATTHLTGVPDDTTSTISTVTSAIDFRGLLTCAIIIAGLGALNDITVTQASAVWELRIAAPSMSRGQLFASAMRIGRDHIASTIYTIVFAYVGTALAVLVTIYLYKRSVFDLLSYDDISTEVVRTLCSSIGLILAMPVTTGLAILLLPVHGTQRRPAPAAA</sequence>
<dbReference type="Pfam" id="PF07907">
    <property type="entry name" value="YibE_F"/>
    <property type="match status" value="1"/>
</dbReference>